<organism evidence="1 2">
    <name type="scientific">Blastopirellula retiformator</name>
    <dbReference type="NCBI Taxonomy" id="2527970"/>
    <lineage>
        <taxon>Bacteria</taxon>
        <taxon>Pseudomonadati</taxon>
        <taxon>Planctomycetota</taxon>
        <taxon>Planctomycetia</taxon>
        <taxon>Pirellulales</taxon>
        <taxon>Pirellulaceae</taxon>
        <taxon>Blastopirellula</taxon>
    </lineage>
</organism>
<sequence length="47" mass="5197">MIGCSISISGMVTTTRITTIVIETAIVRVTMIPHRLQRTNTTTMLFS</sequence>
<keyword evidence="2" id="KW-1185">Reference proteome</keyword>
<gene>
    <name evidence="1" type="ORF">Enr8_23130</name>
</gene>
<proteinExistence type="predicted"/>
<protein>
    <submittedName>
        <fullName evidence="1">Uncharacterized protein</fullName>
    </submittedName>
</protein>
<comment type="caution">
    <text evidence="1">The sequence shown here is derived from an EMBL/GenBank/DDBJ whole genome shotgun (WGS) entry which is preliminary data.</text>
</comment>
<dbReference type="Proteomes" id="UP000318878">
    <property type="component" value="Unassembled WGS sequence"/>
</dbReference>
<dbReference type="AlphaFoldDB" id="A0A5C5V8K7"/>
<evidence type="ECO:0000313" key="1">
    <source>
        <dbReference type="EMBL" id="TWT34898.1"/>
    </source>
</evidence>
<dbReference type="EMBL" id="SJPF01000002">
    <property type="protein sequence ID" value="TWT34898.1"/>
    <property type="molecule type" value="Genomic_DNA"/>
</dbReference>
<accession>A0A5C5V8K7</accession>
<evidence type="ECO:0000313" key="2">
    <source>
        <dbReference type="Proteomes" id="UP000318878"/>
    </source>
</evidence>
<reference evidence="1 2" key="1">
    <citation type="submission" date="2019-02" db="EMBL/GenBank/DDBJ databases">
        <title>Deep-cultivation of Planctomycetes and their phenomic and genomic characterization uncovers novel biology.</title>
        <authorList>
            <person name="Wiegand S."/>
            <person name="Jogler M."/>
            <person name="Boedeker C."/>
            <person name="Pinto D."/>
            <person name="Vollmers J."/>
            <person name="Rivas-Marin E."/>
            <person name="Kohn T."/>
            <person name="Peeters S.H."/>
            <person name="Heuer A."/>
            <person name="Rast P."/>
            <person name="Oberbeckmann S."/>
            <person name="Bunk B."/>
            <person name="Jeske O."/>
            <person name="Meyerdierks A."/>
            <person name="Storesund J.E."/>
            <person name="Kallscheuer N."/>
            <person name="Luecker S."/>
            <person name="Lage O.M."/>
            <person name="Pohl T."/>
            <person name="Merkel B.J."/>
            <person name="Hornburger P."/>
            <person name="Mueller R.-W."/>
            <person name="Bruemmer F."/>
            <person name="Labrenz M."/>
            <person name="Spormann A.M."/>
            <person name="Op Den Camp H."/>
            <person name="Overmann J."/>
            <person name="Amann R."/>
            <person name="Jetten M.S.M."/>
            <person name="Mascher T."/>
            <person name="Medema M.H."/>
            <person name="Devos D.P."/>
            <person name="Kaster A.-K."/>
            <person name="Ovreas L."/>
            <person name="Rohde M."/>
            <person name="Galperin M.Y."/>
            <person name="Jogler C."/>
        </authorList>
    </citation>
    <scope>NUCLEOTIDE SEQUENCE [LARGE SCALE GENOMIC DNA]</scope>
    <source>
        <strain evidence="1 2">Enr8</strain>
    </source>
</reference>
<name>A0A5C5V8K7_9BACT</name>